<dbReference type="Pfam" id="PF00298">
    <property type="entry name" value="Ribosomal_L11"/>
    <property type="match status" value="1"/>
</dbReference>
<dbReference type="OrthoDB" id="1091498at2759"/>
<proteinExistence type="inferred from homology"/>
<reference evidence="12" key="1">
    <citation type="submission" date="2019-04" db="EMBL/GenBank/DDBJ databases">
        <title>Friends and foes A comparative genomics studyof 23 Aspergillus species from section Flavi.</title>
        <authorList>
            <consortium name="DOE Joint Genome Institute"/>
            <person name="Kjaerbolling I."/>
            <person name="Vesth T."/>
            <person name="Frisvad J.C."/>
            <person name="Nybo J.L."/>
            <person name="Theobald S."/>
            <person name="Kildgaard S."/>
            <person name="Isbrandt T."/>
            <person name="Kuo A."/>
            <person name="Sato A."/>
            <person name="Lyhne E.K."/>
            <person name="Kogle M.E."/>
            <person name="Wiebenga A."/>
            <person name="Kun R.S."/>
            <person name="Lubbers R.J."/>
            <person name="Makela M.R."/>
            <person name="Barry K."/>
            <person name="Chovatia M."/>
            <person name="Clum A."/>
            <person name="Daum C."/>
            <person name="Haridas S."/>
            <person name="He G."/>
            <person name="LaButti K."/>
            <person name="Lipzen A."/>
            <person name="Mondo S."/>
            <person name="Riley R."/>
            <person name="Salamov A."/>
            <person name="Simmons B.A."/>
            <person name="Magnuson J.K."/>
            <person name="Henrissat B."/>
            <person name="Mortensen U.H."/>
            <person name="Larsen T.O."/>
            <person name="Devries R.P."/>
            <person name="Grigoriev I.V."/>
            <person name="Machida M."/>
            <person name="Baker S.E."/>
            <person name="Andersen M.R."/>
        </authorList>
    </citation>
    <scope>NUCLEOTIDE SEQUENCE [LARGE SCALE GENOMIC DNA]</scope>
    <source>
        <strain evidence="12">CBS 553.77</strain>
    </source>
</reference>
<evidence type="ECO:0000313" key="11">
    <source>
        <dbReference type="EMBL" id="KAE8352627.1"/>
    </source>
</evidence>
<keyword evidence="4" id="KW-0496">Mitochondrion</keyword>
<keyword evidence="12" id="KW-1185">Reference proteome</keyword>
<feature type="domain" description="Large ribosomal subunit protein uL11 C-terminal" evidence="9">
    <location>
        <begin position="75"/>
        <end position="151"/>
    </location>
</feature>
<feature type="domain" description="Large ribosomal subunit protein uL11 N-terminal" evidence="10">
    <location>
        <begin position="12"/>
        <end position="70"/>
    </location>
</feature>
<dbReference type="GO" id="GO:0070180">
    <property type="term" value="F:large ribosomal subunit rRNA binding"/>
    <property type="evidence" value="ECO:0007669"/>
    <property type="project" value="TreeGrafter"/>
</dbReference>
<dbReference type="Gene3D" id="1.10.10.250">
    <property type="entry name" value="Ribosomal protein L11, C-terminal domain"/>
    <property type="match status" value="1"/>
</dbReference>
<evidence type="ECO:0000259" key="10">
    <source>
        <dbReference type="Pfam" id="PF03946"/>
    </source>
</evidence>
<dbReference type="SUPFAM" id="SSF54747">
    <property type="entry name" value="Ribosomal L11/L12e N-terminal domain"/>
    <property type="match status" value="1"/>
</dbReference>
<gene>
    <name evidence="11" type="ORF">BDV28DRAFT_134741</name>
</gene>
<dbReference type="Proteomes" id="UP000327118">
    <property type="component" value="Unassembled WGS sequence"/>
</dbReference>
<dbReference type="GO" id="GO:0006412">
    <property type="term" value="P:translation"/>
    <property type="evidence" value="ECO:0007669"/>
    <property type="project" value="InterPro"/>
</dbReference>
<protein>
    <recommendedName>
        <fullName evidence="7">Large ribosomal subunit protein uL11m</fullName>
    </recommendedName>
</protein>
<evidence type="ECO:0000256" key="2">
    <source>
        <dbReference type="ARBA" id="ARBA00010537"/>
    </source>
</evidence>
<comment type="function">
    <text evidence="6">Component of the mitochondrial ribosome (mitoribosome), a dedicated translation machinery responsible for the synthesis of mitochondrial genome-encoded proteins, including at least some of the essential transmembrane subunits of the mitochondrial respiratory chain. The mitoribosomes are attached to the mitochondrial inner membrane and translation products are cotranslationally integrated into the membrane.</text>
</comment>
<evidence type="ECO:0000256" key="7">
    <source>
        <dbReference type="ARBA" id="ARBA00040104"/>
    </source>
</evidence>
<name>A0A5N6Z4N2_9EURO</name>
<evidence type="ECO:0000256" key="5">
    <source>
        <dbReference type="ARBA" id="ARBA00023274"/>
    </source>
</evidence>
<accession>A0A5N6Z4N2</accession>
<dbReference type="InterPro" id="IPR020783">
    <property type="entry name" value="Ribosomal_uL11_C"/>
</dbReference>
<evidence type="ECO:0000256" key="4">
    <source>
        <dbReference type="ARBA" id="ARBA00023128"/>
    </source>
</evidence>
<dbReference type="GO" id="GO:0003735">
    <property type="term" value="F:structural constituent of ribosome"/>
    <property type="evidence" value="ECO:0007669"/>
    <property type="project" value="InterPro"/>
</dbReference>
<dbReference type="Pfam" id="PF03946">
    <property type="entry name" value="Ribosomal_L11_N"/>
    <property type="match status" value="1"/>
</dbReference>
<evidence type="ECO:0000259" key="9">
    <source>
        <dbReference type="Pfam" id="PF00298"/>
    </source>
</evidence>
<dbReference type="NCBIfam" id="TIGR01632">
    <property type="entry name" value="L11_bact"/>
    <property type="match status" value="1"/>
</dbReference>
<dbReference type="CDD" id="cd00349">
    <property type="entry name" value="Ribosomal_L11"/>
    <property type="match status" value="1"/>
</dbReference>
<dbReference type="SUPFAM" id="SSF46906">
    <property type="entry name" value="Ribosomal protein L11, C-terminal domain"/>
    <property type="match status" value="1"/>
</dbReference>
<organism evidence="11 12">
    <name type="scientific">Aspergillus coremiiformis</name>
    <dbReference type="NCBI Taxonomy" id="138285"/>
    <lineage>
        <taxon>Eukaryota</taxon>
        <taxon>Fungi</taxon>
        <taxon>Dikarya</taxon>
        <taxon>Ascomycota</taxon>
        <taxon>Pezizomycotina</taxon>
        <taxon>Eurotiomycetes</taxon>
        <taxon>Eurotiomycetidae</taxon>
        <taxon>Eurotiales</taxon>
        <taxon>Aspergillaceae</taxon>
        <taxon>Aspergillus</taxon>
        <taxon>Aspergillus subgen. Circumdati</taxon>
    </lineage>
</organism>
<sequence length="153" mass="16866">MASKLLAKDQIVKLFVGAGQASPSPPVGPALGSKGIKTMDFCKEFNARTAHINTGVPIPVRVTVRPDRSFTFDLRTPTTTWLLLQSVNVDPRKNRLRASMDPGRRKIGRLSMKHVYEIAKIKHSETRLSGLGMEGLCKSIMAQAKSLGIKIRR</sequence>
<evidence type="ECO:0000256" key="8">
    <source>
        <dbReference type="RuleBase" id="RU003978"/>
    </source>
</evidence>
<dbReference type="InterPro" id="IPR000911">
    <property type="entry name" value="Ribosomal_uL11"/>
</dbReference>
<evidence type="ECO:0000313" key="12">
    <source>
        <dbReference type="Proteomes" id="UP000327118"/>
    </source>
</evidence>
<dbReference type="FunFam" id="1.10.10.250:FF:000005">
    <property type="entry name" value="Mitochondrial 54S ribosomal protein YmL19"/>
    <property type="match status" value="1"/>
</dbReference>
<dbReference type="GO" id="GO:0005762">
    <property type="term" value="C:mitochondrial large ribosomal subunit"/>
    <property type="evidence" value="ECO:0007669"/>
    <property type="project" value="TreeGrafter"/>
</dbReference>
<dbReference type="FunFam" id="3.30.1550.10:FF:000004">
    <property type="entry name" value="Mitochondrial 54S ribosomal protein YmL19"/>
    <property type="match status" value="1"/>
</dbReference>
<evidence type="ECO:0000256" key="3">
    <source>
        <dbReference type="ARBA" id="ARBA00022980"/>
    </source>
</evidence>
<evidence type="ECO:0000256" key="1">
    <source>
        <dbReference type="ARBA" id="ARBA00004173"/>
    </source>
</evidence>
<dbReference type="HAMAP" id="MF_00736">
    <property type="entry name" value="Ribosomal_uL11"/>
    <property type="match status" value="1"/>
</dbReference>
<dbReference type="Gene3D" id="3.30.1550.10">
    <property type="entry name" value="Ribosomal protein L11/L12, N-terminal domain"/>
    <property type="match status" value="1"/>
</dbReference>
<dbReference type="InterPro" id="IPR020784">
    <property type="entry name" value="Ribosomal_uL11_N"/>
</dbReference>
<comment type="subcellular location">
    <subcellularLocation>
        <location evidence="1">Mitochondrion</location>
    </subcellularLocation>
</comment>
<dbReference type="PANTHER" id="PTHR11661:SF1">
    <property type="entry name" value="LARGE RIBOSOMAL SUBUNIT PROTEIN UL11M"/>
    <property type="match status" value="1"/>
</dbReference>
<keyword evidence="5 8" id="KW-0687">Ribonucleoprotein</keyword>
<dbReference type="InterPro" id="IPR006519">
    <property type="entry name" value="Ribosomal_uL11_bac-typ"/>
</dbReference>
<keyword evidence="3 8" id="KW-0689">Ribosomal protein</keyword>
<dbReference type="SMART" id="SM00649">
    <property type="entry name" value="RL11"/>
    <property type="match status" value="1"/>
</dbReference>
<dbReference type="EMBL" id="ML739123">
    <property type="protein sequence ID" value="KAE8352627.1"/>
    <property type="molecule type" value="Genomic_DNA"/>
</dbReference>
<evidence type="ECO:0000256" key="6">
    <source>
        <dbReference type="ARBA" id="ARBA00037226"/>
    </source>
</evidence>
<dbReference type="InterPro" id="IPR036796">
    <property type="entry name" value="Ribosomal_uL11_N_sf"/>
</dbReference>
<dbReference type="AlphaFoldDB" id="A0A5N6Z4N2"/>
<dbReference type="InterPro" id="IPR036769">
    <property type="entry name" value="Ribosomal_uL11_C_sf"/>
</dbReference>
<dbReference type="PANTHER" id="PTHR11661">
    <property type="entry name" value="60S RIBOSOMAL PROTEIN L12"/>
    <property type="match status" value="1"/>
</dbReference>
<comment type="similarity">
    <text evidence="2 8">Belongs to the universal ribosomal protein uL11 family.</text>
</comment>